<dbReference type="InterPro" id="IPR050569">
    <property type="entry name" value="TAAR"/>
</dbReference>
<sequence length="332" mass="37141">MNVSTVDELAFCSNDTCQDVQLMSFAVFLYVFRTAVIILTVCGNLLVIISISHFKQLHTPTNFLILSLATADMMVGVTVLPIQLIHSGLCMQMNRVFCYFYQLCSFHFTFLSIYNVSLISLDRLYALSYPFQYSNNVTFKLVSTIICLNWSTSFCYNLAFIYFNGPGTVLCLGECNLVVSGLWASIDLFFVFILPCSVILLSYMKIFVMVRKHAKSINLARGKHTSGNAKNGECAPKASERKAATTLGILVIVFVACLLPYFLSVVFSDSIPGTLLMQLLEGTVLVLYLNSAINPIIYALFYPWFRKCSKLILMLKIFNPDSSLVDVLTRSG</sequence>
<feature type="transmembrane region" description="Helical" evidence="9">
    <location>
        <begin position="99"/>
        <end position="121"/>
    </location>
</feature>
<feature type="transmembrane region" description="Helical" evidence="9">
    <location>
        <begin position="141"/>
        <end position="162"/>
    </location>
</feature>
<dbReference type="PANTHER" id="PTHR24249:SF381">
    <property type="entry name" value="TRACE AMINE ASSOCIATED RECEPTOR 19P-RELATED"/>
    <property type="match status" value="1"/>
</dbReference>
<dbReference type="RefSeq" id="XP_031437637.1">
    <property type="nucleotide sequence ID" value="XM_031581777.2"/>
</dbReference>
<dbReference type="PANTHER" id="PTHR24249">
    <property type="entry name" value="HISTAMINE RECEPTOR-RELATED G-PROTEIN COUPLED RECEPTOR"/>
    <property type="match status" value="1"/>
</dbReference>
<comment type="subcellular location">
    <subcellularLocation>
        <location evidence="1">Cell membrane</location>
        <topology evidence="1">Multi-pass membrane protein</topology>
    </subcellularLocation>
</comment>
<evidence type="ECO:0000256" key="4">
    <source>
        <dbReference type="ARBA" id="ARBA00022989"/>
    </source>
</evidence>
<accession>A0A6P8GQE4</accession>
<keyword evidence="11" id="KW-1185">Reference proteome</keyword>
<evidence type="ECO:0000256" key="6">
    <source>
        <dbReference type="ARBA" id="ARBA00023136"/>
    </source>
</evidence>
<feature type="transmembrane region" description="Helical" evidence="9">
    <location>
        <begin position="63"/>
        <end position="84"/>
    </location>
</feature>
<dbReference type="PRINTS" id="PR00237">
    <property type="entry name" value="GPCRRHODOPSN"/>
</dbReference>
<keyword evidence="7" id="KW-0675">Receptor</keyword>
<dbReference type="KEGG" id="char:116223792"/>
<keyword evidence="8" id="KW-0807">Transducer</keyword>
<evidence type="ECO:0000259" key="10">
    <source>
        <dbReference type="PROSITE" id="PS50262"/>
    </source>
</evidence>
<dbReference type="GeneID" id="116223792"/>
<feature type="transmembrane region" description="Helical" evidence="9">
    <location>
        <begin position="182"/>
        <end position="203"/>
    </location>
</feature>
<dbReference type="PROSITE" id="PS50262">
    <property type="entry name" value="G_PROTEIN_RECEP_F1_2"/>
    <property type="match status" value="1"/>
</dbReference>
<dbReference type="InterPro" id="IPR017452">
    <property type="entry name" value="GPCR_Rhodpsn_7TM"/>
</dbReference>
<keyword evidence="6 9" id="KW-0472">Membrane</keyword>
<protein>
    <submittedName>
        <fullName evidence="12">Trace amine-associated receptor 13c-like</fullName>
    </submittedName>
</protein>
<dbReference type="Gene3D" id="1.20.1070.10">
    <property type="entry name" value="Rhodopsin 7-helix transmembrane proteins"/>
    <property type="match status" value="1"/>
</dbReference>
<name>A0A6P8GQE4_CLUHA</name>
<dbReference type="Pfam" id="PF00001">
    <property type="entry name" value="7tm_1"/>
    <property type="match status" value="1"/>
</dbReference>
<reference evidence="12" key="1">
    <citation type="submission" date="2025-08" db="UniProtKB">
        <authorList>
            <consortium name="RefSeq"/>
        </authorList>
    </citation>
    <scope>IDENTIFICATION</scope>
</reference>
<keyword evidence="5" id="KW-0297">G-protein coupled receptor</keyword>
<evidence type="ECO:0000256" key="8">
    <source>
        <dbReference type="ARBA" id="ARBA00023224"/>
    </source>
</evidence>
<dbReference type="SMART" id="SM01381">
    <property type="entry name" value="7TM_GPCR_Srsx"/>
    <property type="match status" value="1"/>
</dbReference>
<dbReference type="GO" id="GO:0005886">
    <property type="term" value="C:plasma membrane"/>
    <property type="evidence" value="ECO:0007669"/>
    <property type="project" value="UniProtKB-SubCell"/>
</dbReference>
<keyword evidence="3 9" id="KW-0812">Transmembrane</keyword>
<evidence type="ECO:0000256" key="7">
    <source>
        <dbReference type="ARBA" id="ARBA00023170"/>
    </source>
</evidence>
<dbReference type="OrthoDB" id="8872735at2759"/>
<evidence type="ECO:0000256" key="2">
    <source>
        <dbReference type="ARBA" id="ARBA00022475"/>
    </source>
</evidence>
<proteinExistence type="predicted"/>
<feature type="transmembrane region" description="Helical" evidence="9">
    <location>
        <begin position="30"/>
        <end position="51"/>
    </location>
</feature>
<keyword evidence="4 9" id="KW-1133">Transmembrane helix</keyword>
<evidence type="ECO:0000313" key="12">
    <source>
        <dbReference type="RefSeq" id="XP_031437637.1"/>
    </source>
</evidence>
<gene>
    <name evidence="12" type="primary">LOC116223792</name>
</gene>
<evidence type="ECO:0000256" key="9">
    <source>
        <dbReference type="SAM" id="Phobius"/>
    </source>
</evidence>
<dbReference type="AlphaFoldDB" id="A0A6P8GQE4"/>
<dbReference type="Proteomes" id="UP000515152">
    <property type="component" value="Chromosome 15"/>
</dbReference>
<evidence type="ECO:0000256" key="5">
    <source>
        <dbReference type="ARBA" id="ARBA00023040"/>
    </source>
</evidence>
<keyword evidence="2" id="KW-1003">Cell membrane</keyword>
<evidence type="ECO:0000256" key="1">
    <source>
        <dbReference type="ARBA" id="ARBA00004651"/>
    </source>
</evidence>
<organism evidence="11 12">
    <name type="scientific">Clupea harengus</name>
    <name type="common">Atlantic herring</name>
    <dbReference type="NCBI Taxonomy" id="7950"/>
    <lineage>
        <taxon>Eukaryota</taxon>
        <taxon>Metazoa</taxon>
        <taxon>Chordata</taxon>
        <taxon>Craniata</taxon>
        <taxon>Vertebrata</taxon>
        <taxon>Euteleostomi</taxon>
        <taxon>Actinopterygii</taxon>
        <taxon>Neopterygii</taxon>
        <taxon>Teleostei</taxon>
        <taxon>Clupei</taxon>
        <taxon>Clupeiformes</taxon>
        <taxon>Clupeoidei</taxon>
        <taxon>Clupeidae</taxon>
        <taxon>Clupea</taxon>
    </lineage>
</organism>
<feature type="transmembrane region" description="Helical" evidence="9">
    <location>
        <begin position="247"/>
        <end position="267"/>
    </location>
</feature>
<dbReference type="GO" id="GO:0001594">
    <property type="term" value="F:trace-amine receptor activity"/>
    <property type="evidence" value="ECO:0007669"/>
    <property type="project" value="TreeGrafter"/>
</dbReference>
<evidence type="ECO:0000256" key="3">
    <source>
        <dbReference type="ARBA" id="ARBA00022692"/>
    </source>
</evidence>
<evidence type="ECO:0000313" key="11">
    <source>
        <dbReference type="Proteomes" id="UP000515152"/>
    </source>
</evidence>
<feature type="domain" description="G-protein coupled receptors family 1 profile" evidence="10">
    <location>
        <begin position="43"/>
        <end position="298"/>
    </location>
</feature>
<feature type="transmembrane region" description="Helical" evidence="9">
    <location>
        <begin position="287"/>
        <end position="305"/>
    </location>
</feature>
<dbReference type="InterPro" id="IPR000276">
    <property type="entry name" value="GPCR_Rhodpsn"/>
</dbReference>
<dbReference type="SUPFAM" id="SSF81321">
    <property type="entry name" value="Family A G protein-coupled receptor-like"/>
    <property type="match status" value="1"/>
</dbReference>